<sequence length="58" mass="6024">MLAALVFDLGKQQVGVVVAGDAAQLIAFSGDFAEVFLGERVNGAARQGDLHQAVAYAF</sequence>
<dbReference type="AlphaFoldDB" id="A0A3M5WPK8"/>
<accession>A0A3M5WPK8</accession>
<evidence type="ECO:0000313" key="2">
    <source>
        <dbReference type="Proteomes" id="UP000271152"/>
    </source>
</evidence>
<gene>
    <name evidence="1" type="ORF">ALP23_200187</name>
</gene>
<comment type="caution">
    <text evidence="1">The sequence shown here is derived from an EMBL/GenBank/DDBJ whole genome shotgun (WGS) entry which is preliminary data.</text>
</comment>
<reference evidence="1 2" key="1">
    <citation type="submission" date="2018-08" db="EMBL/GenBank/DDBJ databases">
        <title>Recombination of ecologically and evolutionarily significant loci maintains genetic cohesion in the Pseudomonas syringae species complex.</title>
        <authorList>
            <person name="Dillon M."/>
            <person name="Thakur S."/>
            <person name="Almeida R.N.D."/>
            <person name="Weir B.S."/>
            <person name="Guttman D.S."/>
        </authorList>
    </citation>
    <scope>NUCLEOTIDE SEQUENCE [LARGE SCALE GENOMIC DNA]</scope>
    <source>
        <strain evidence="1 2">ICMP 11947</strain>
    </source>
</reference>
<name>A0A3M5WPK8_9PSED</name>
<proteinExistence type="predicted"/>
<evidence type="ECO:0000313" key="1">
    <source>
        <dbReference type="EMBL" id="RMU71704.1"/>
    </source>
</evidence>
<dbReference type="Proteomes" id="UP000271152">
    <property type="component" value="Unassembled WGS sequence"/>
</dbReference>
<organism evidence="1 2">
    <name type="scientific">Pseudomonas syringae pv. apii</name>
    <dbReference type="NCBI Taxonomy" id="81036"/>
    <lineage>
        <taxon>Bacteria</taxon>
        <taxon>Pseudomonadati</taxon>
        <taxon>Pseudomonadota</taxon>
        <taxon>Gammaproteobacteria</taxon>
        <taxon>Pseudomonadales</taxon>
        <taxon>Pseudomonadaceae</taxon>
        <taxon>Pseudomonas</taxon>
    </lineage>
</organism>
<dbReference type="EMBL" id="RBUG01000095">
    <property type="protein sequence ID" value="RMU71704.1"/>
    <property type="molecule type" value="Genomic_DNA"/>
</dbReference>
<protein>
    <submittedName>
        <fullName evidence="1">Uncharacterized protein</fullName>
    </submittedName>
</protein>